<accession>A0ABV7DD79</accession>
<evidence type="ECO:0000313" key="8">
    <source>
        <dbReference type="EMBL" id="MFC3072886.1"/>
    </source>
</evidence>
<dbReference type="InterPro" id="IPR006660">
    <property type="entry name" value="Arsenate_reductase-like"/>
</dbReference>
<dbReference type="InterPro" id="IPR036249">
    <property type="entry name" value="Thioredoxin-like_sf"/>
</dbReference>
<name>A0ABV7DD79_9HYPH</name>
<evidence type="ECO:0000256" key="7">
    <source>
        <dbReference type="RuleBase" id="RU362029"/>
    </source>
</evidence>
<keyword evidence="2" id="KW-0059">Arsenical resistance</keyword>
<dbReference type="GO" id="GO:0008794">
    <property type="term" value="F:arsenate reductase (glutaredoxin) activity"/>
    <property type="evidence" value="ECO:0007669"/>
    <property type="project" value="UniProtKB-EC"/>
</dbReference>
<dbReference type="CDD" id="cd03034">
    <property type="entry name" value="ArsC_ArsC"/>
    <property type="match status" value="1"/>
</dbReference>
<evidence type="ECO:0000256" key="4">
    <source>
        <dbReference type="ARBA" id="ARBA00038969"/>
    </source>
</evidence>
<sequence>MKARILHNPACSTSRAVLDMVRAAGIEPEIVAYLETPPTREDMVAMLVAMEASPRDILRAREPLAAELGLLDPALHDRDLLDALLENPRLIERPIVITEKGVRLCRPKERVLDIL</sequence>
<evidence type="ECO:0000256" key="2">
    <source>
        <dbReference type="ARBA" id="ARBA00022849"/>
    </source>
</evidence>
<dbReference type="Gene3D" id="3.40.30.10">
    <property type="entry name" value="Glutaredoxin"/>
    <property type="match status" value="1"/>
</dbReference>
<evidence type="ECO:0000256" key="3">
    <source>
        <dbReference type="ARBA" id="ARBA00023002"/>
    </source>
</evidence>
<evidence type="ECO:0000313" key="9">
    <source>
        <dbReference type="Proteomes" id="UP001595377"/>
    </source>
</evidence>
<dbReference type="PROSITE" id="PS51353">
    <property type="entry name" value="ARSC"/>
    <property type="match status" value="1"/>
</dbReference>
<dbReference type="EC" id="1.20.4.1" evidence="4 7"/>
<comment type="catalytic activity">
    <reaction evidence="7">
        <text>[glutaredoxin]-dithiol + arsenate + glutathione + H(+) = glutathionyl-S-S-[glutaredoxin] + arsenite + H2O</text>
        <dbReference type="Rhea" id="RHEA:22016"/>
        <dbReference type="Rhea" id="RHEA-COMP:10729"/>
        <dbReference type="Rhea" id="RHEA-COMP:17668"/>
        <dbReference type="ChEBI" id="CHEBI:15377"/>
        <dbReference type="ChEBI" id="CHEBI:15378"/>
        <dbReference type="ChEBI" id="CHEBI:29242"/>
        <dbReference type="ChEBI" id="CHEBI:29950"/>
        <dbReference type="ChEBI" id="CHEBI:48597"/>
        <dbReference type="ChEBI" id="CHEBI:57925"/>
        <dbReference type="ChEBI" id="CHEBI:146199"/>
        <dbReference type="EC" id="1.20.4.1"/>
    </reaction>
</comment>
<dbReference type="NCBIfam" id="TIGR00014">
    <property type="entry name" value="arsC"/>
    <property type="match status" value="1"/>
</dbReference>
<dbReference type="PANTHER" id="PTHR30041:SF5">
    <property type="entry name" value="ARSENATE REDUCTASE-RELATED"/>
    <property type="match status" value="1"/>
</dbReference>
<reference evidence="9" key="1">
    <citation type="journal article" date="2019" name="Int. J. Syst. Evol. Microbiol.">
        <title>The Global Catalogue of Microorganisms (GCM) 10K type strain sequencing project: providing services to taxonomists for standard genome sequencing and annotation.</title>
        <authorList>
            <consortium name="The Broad Institute Genomics Platform"/>
            <consortium name="The Broad Institute Genome Sequencing Center for Infectious Disease"/>
            <person name="Wu L."/>
            <person name="Ma J."/>
        </authorList>
    </citation>
    <scope>NUCLEOTIDE SEQUENCE [LARGE SCALE GENOMIC DNA]</scope>
    <source>
        <strain evidence="9">KCTC 52677</strain>
    </source>
</reference>
<comment type="similarity">
    <text evidence="1 6 7">Belongs to the ArsC family.</text>
</comment>
<dbReference type="Proteomes" id="UP001595377">
    <property type="component" value="Unassembled WGS sequence"/>
</dbReference>
<evidence type="ECO:0000256" key="6">
    <source>
        <dbReference type="PROSITE-ProRule" id="PRU01282"/>
    </source>
</evidence>
<protein>
    <recommendedName>
        <fullName evidence="5 7">Arsenate reductase</fullName>
        <ecNumber evidence="4 7">1.20.4.1</ecNumber>
    </recommendedName>
</protein>
<dbReference type="SUPFAM" id="SSF52833">
    <property type="entry name" value="Thioredoxin-like"/>
    <property type="match status" value="1"/>
</dbReference>
<dbReference type="PANTHER" id="PTHR30041">
    <property type="entry name" value="ARSENATE REDUCTASE"/>
    <property type="match status" value="1"/>
</dbReference>
<dbReference type="InterPro" id="IPR006659">
    <property type="entry name" value="Arsenate_reductase"/>
</dbReference>
<keyword evidence="3 7" id="KW-0560">Oxidoreductase</keyword>
<dbReference type="Pfam" id="PF03960">
    <property type="entry name" value="ArsC"/>
    <property type="match status" value="1"/>
</dbReference>
<proteinExistence type="inferred from homology"/>
<gene>
    <name evidence="8" type="primary">arsC</name>
    <name evidence="8" type="ORF">ACFOHH_07225</name>
</gene>
<dbReference type="EMBL" id="JBHRSP010000012">
    <property type="protein sequence ID" value="MFC3072886.1"/>
    <property type="molecule type" value="Genomic_DNA"/>
</dbReference>
<organism evidence="8 9">
    <name type="scientific">Shinella pollutisoli</name>
    <dbReference type="NCBI Taxonomy" id="2250594"/>
    <lineage>
        <taxon>Bacteria</taxon>
        <taxon>Pseudomonadati</taxon>
        <taxon>Pseudomonadota</taxon>
        <taxon>Alphaproteobacteria</taxon>
        <taxon>Hyphomicrobiales</taxon>
        <taxon>Rhizobiaceae</taxon>
        <taxon>Shinella</taxon>
    </lineage>
</organism>
<dbReference type="RefSeq" id="WP_257314389.1">
    <property type="nucleotide sequence ID" value="NZ_JANFDG010000006.1"/>
</dbReference>
<evidence type="ECO:0000256" key="1">
    <source>
        <dbReference type="ARBA" id="ARBA00007198"/>
    </source>
</evidence>
<keyword evidence="9" id="KW-1185">Reference proteome</keyword>
<comment type="caution">
    <text evidence="8">The sequence shown here is derived from an EMBL/GenBank/DDBJ whole genome shotgun (WGS) entry which is preliminary data.</text>
</comment>
<evidence type="ECO:0000256" key="5">
    <source>
        <dbReference type="ARBA" id="ARBA00039879"/>
    </source>
</evidence>